<organism evidence="1 2">
    <name type="scientific">Catalinimonas alkaloidigena</name>
    <dbReference type="NCBI Taxonomy" id="1075417"/>
    <lineage>
        <taxon>Bacteria</taxon>
        <taxon>Pseudomonadati</taxon>
        <taxon>Bacteroidota</taxon>
        <taxon>Cytophagia</taxon>
        <taxon>Cytophagales</taxon>
        <taxon>Catalimonadaceae</taxon>
        <taxon>Catalinimonas</taxon>
    </lineage>
</organism>
<dbReference type="Proteomes" id="UP000198510">
    <property type="component" value="Unassembled WGS sequence"/>
</dbReference>
<dbReference type="Pfam" id="PF11848">
    <property type="entry name" value="DUF3368"/>
    <property type="match status" value="1"/>
</dbReference>
<sequence>MRLHIIADASCLIVLDRIGQLDLLRDLFLPTNGGDKASAILTTPEVQAEFGQSLPDWLQIAAVHDKAQQQVLAGMLDPGEASAIALALEMESPLLILDEKKGRREAQRLQLPIMGTLRVLQLAHQAGLVPSLTSLIGELEKAGFRLSKRVIEELLNENRNK</sequence>
<gene>
    <name evidence="1" type="ORF">SAMN05421823_104497</name>
</gene>
<name>A0A1G9HQ37_9BACT</name>
<dbReference type="InterPro" id="IPR021799">
    <property type="entry name" value="PIN-like_prokaryotic"/>
</dbReference>
<dbReference type="STRING" id="1075417.SAMN05421823_104497"/>
<evidence type="ECO:0008006" key="3">
    <source>
        <dbReference type="Google" id="ProtNLM"/>
    </source>
</evidence>
<dbReference type="RefSeq" id="WP_089682645.1">
    <property type="nucleotide sequence ID" value="NZ_FNFO01000004.1"/>
</dbReference>
<dbReference type="OrthoDB" id="764457at2"/>
<evidence type="ECO:0000313" key="1">
    <source>
        <dbReference type="EMBL" id="SDL14834.1"/>
    </source>
</evidence>
<evidence type="ECO:0000313" key="2">
    <source>
        <dbReference type="Proteomes" id="UP000198510"/>
    </source>
</evidence>
<dbReference type="PANTHER" id="PTHR39550:SF1">
    <property type="entry name" value="SLL0658 PROTEIN"/>
    <property type="match status" value="1"/>
</dbReference>
<reference evidence="1 2" key="1">
    <citation type="submission" date="2016-10" db="EMBL/GenBank/DDBJ databases">
        <authorList>
            <person name="de Groot N.N."/>
        </authorList>
    </citation>
    <scope>NUCLEOTIDE SEQUENCE [LARGE SCALE GENOMIC DNA]</scope>
    <source>
        <strain evidence="1 2">DSM 25186</strain>
    </source>
</reference>
<accession>A0A1G9HQ37</accession>
<dbReference type="AlphaFoldDB" id="A0A1G9HQ37"/>
<dbReference type="EMBL" id="FNFO01000004">
    <property type="protein sequence ID" value="SDL14834.1"/>
    <property type="molecule type" value="Genomic_DNA"/>
</dbReference>
<dbReference type="PANTHER" id="PTHR39550">
    <property type="entry name" value="SLL0658 PROTEIN"/>
    <property type="match status" value="1"/>
</dbReference>
<proteinExistence type="predicted"/>
<keyword evidence="2" id="KW-1185">Reference proteome</keyword>
<protein>
    <recommendedName>
        <fullName evidence="3">DUF3368 domain-containing protein</fullName>
    </recommendedName>
</protein>